<dbReference type="Proteomes" id="UP000317178">
    <property type="component" value="Chromosome"/>
</dbReference>
<dbReference type="InterPro" id="IPR023367">
    <property type="entry name" value="Peptidase_M42_dom2"/>
</dbReference>
<evidence type="ECO:0000313" key="10">
    <source>
        <dbReference type="Proteomes" id="UP000317178"/>
    </source>
</evidence>
<dbReference type="InterPro" id="IPR008007">
    <property type="entry name" value="Peptidase_M42"/>
</dbReference>
<feature type="active site" description="Proton acceptor" evidence="7">
    <location>
        <position position="209"/>
    </location>
</feature>
<feature type="binding site" evidence="8">
    <location>
        <position position="177"/>
    </location>
    <ligand>
        <name>Zn(2+)</name>
        <dbReference type="ChEBI" id="CHEBI:29105"/>
        <label>2</label>
    </ligand>
</feature>
<dbReference type="Pfam" id="PF05343">
    <property type="entry name" value="Peptidase_M42"/>
    <property type="match status" value="1"/>
</dbReference>
<dbReference type="OrthoDB" id="9772053at2"/>
<feature type="binding site" evidence="8">
    <location>
        <position position="65"/>
    </location>
    <ligand>
        <name>Zn(2+)</name>
        <dbReference type="ChEBI" id="CHEBI:29105"/>
        <label>1</label>
    </ligand>
</feature>
<dbReference type="Gene3D" id="3.40.630.10">
    <property type="entry name" value="Zn peptidases"/>
    <property type="match status" value="1"/>
</dbReference>
<keyword evidence="4 8" id="KW-0479">Metal-binding</keyword>
<gene>
    <name evidence="9" type="primary">ysdC</name>
    <name evidence="9" type="ORF">Pla110_22810</name>
</gene>
<keyword evidence="2 9" id="KW-0031">Aminopeptidase</keyword>
<dbReference type="InterPro" id="IPR051464">
    <property type="entry name" value="Peptidase_M42_aminopept"/>
</dbReference>
<dbReference type="PANTHER" id="PTHR32481:SF20">
    <property type="entry name" value="AMINOPEPTIDASE YSDC"/>
    <property type="match status" value="1"/>
</dbReference>
<dbReference type="KEGG" id="plon:Pla110_22810"/>
<dbReference type="Gene3D" id="2.40.30.40">
    <property type="entry name" value="Peptidase M42, domain 2"/>
    <property type="match status" value="1"/>
</dbReference>
<feature type="binding site" evidence="8">
    <location>
        <position position="319"/>
    </location>
    <ligand>
        <name>Zn(2+)</name>
        <dbReference type="ChEBI" id="CHEBI:29105"/>
        <label>2</label>
    </ligand>
</feature>
<feature type="binding site" evidence="8">
    <location>
        <position position="177"/>
    </location>
    <ligand>
        <name>Zn(2+)</name>
        <dbReference type="ChEBI" id="CHEBI:29105"/>
        <label>1</label>
    </ligand>
</feature>
<dbReference type="EMBL" id="CP036281">
    <property type="protein sequence ID" value="QDU80550.1"/>
    <property type="molecule type" value="Genomic_DNA"/>
</dbReference>
<accession>A0A518CMV2</accession>
<proteinExistence type="inferred from homology"/>
<feature type="binding site" evidence="8">
    <location>
        <position position="210"/>
    </location>
    <ligand>
        <name>Zn(2+)</name>
        <dbReference type="ChEBI" id="CHEBI:29105"/>
        <label>2</label>
    </ligand>
</feature>
<comment type="similarity">
    <text evidence="1 6">Belongs to the peptidase M42 family.</text>
</comment>
<dbReference type="CDD" id="cd05656">
    <property type="entry name" value="M42_Frv"/>
    <property type="match status" value="1"/>
</dbReference>
<evidence type="ECO:0000256" key="4">
    <source>
        <dbReference type="ARBA" id="ARBA00022723"/>
    </source>
</evidence>
<sequence>MDQTSRQFLKDLILAPSPSGYEEPVQKVVREFAGSFTDSISTSLHGNVIASVNADSQPSILLAGHCDQIGLQVKHIDSDGYLMVNTIGGWDMQMLIGQRLQVWTSNGPVLGVLARKAIHLLTPDERTKVAELKDMWIDIGAKDEKAARKLVQIGDPVTLQLVFHELQDDLITAPGIDDKTGLWIVMEALRRVAAGKSTVGVHAASTVQEEIGLRGVRTAAYSVNPTLGLAVDVTHATDCPTVDPKEHGDVKIGKGPVLFRGPNINPVVFSRLKQIAEDNKIPVQIVAIGRPAGNDGNAMQLNKAGCAVGIIGVPNRYMHSPVEIASWGDLDHSAELISLFCQEVKADDDFTP</sequence>
<dbReference type="GO" id="GO:0046872">
    <property type="term" value="F:metal ion binding"/>
    <property type="evidence" value="ECO:0007669"/>
    <property type="project" value="UniProtKB-UniRule"/>
</dbReference>
<dbReference type="PANTHER" id="PTHR32481">
    <property type="entry name" value="AMINOPEPTIDASE"/>
    <property type="match status" value="1"/>
</dbReference>
<evidence type="ECO:0000256" key="7">
    <source>
        <dbReference type="PIRSR" id="PIRSR001123-1"/>
    </source>
</evidence>
<evidence type="ECO:0000256" key="1">
    <source>
        <dbReference type="ARBA" id="ARBA00006272"/>
    </source>
</evidence>
<dbReference type="PIRSF" id="PIRSF001123">
    <property type="entry name" value="PepA_GA"/>
    <property type="match status" value="1"/>
</dbReference>
<organism evidence="9 10">
    <name type="scientific">Polystyrenella longa</name>
    <dbReference type="NCBI Taxonomy" id="2528007"/>
    <lineage>
        <taxon>Bacteria</taxon>
        <taxon>Pseudomonadati</taxon>
        <taxon>Planctomycetota</taxon>
        <taxon>Planctomycetia</taxon>
        <taxon>Planctomycetales</taxon>
        <taxon>Planctomycetaceae</taxon>
        <taxon>Polystyrenella</taxon>
    </lineage>
</organism>
<evidence type="ECO:0000256" key="6">
    <source>
        <dbReference type="PIRNR" id="PIRNR001123"/>
    </source>
</evidence>
<name>A0A518CMV2_9PLAN</name>
<reference evidence="9 10" key="1">
    <citation type="submission" date="2019-02" db="EMBL/GenBank/DDBJ databases">
        <title>Deep-cultivation of Planctomycetes and their phenomic and genomic characterization uncovers novel biology.</title>
        <authorList>
            <person name="Wiegand S."/>
            <person name="Jogler M."/>
            <person name="Boedeker C."/>
            <person name="Pinto D."/>
            <person name="Vollmers J."/>
            <person name="Rivas-Marin E."/>
            <person name="Kohn T."/>
            <person name="Peeters S.H."/>
            <person name="Heuer A."/>
            <person name="Rast P."/>
            <person name="Oberbeckmann S."/>
            <person name="Bunk B."/>
            <person name="Jeske O."/>
            <person name="Meyerdierks A."/>
            <person name="Storesund J.E."/>
            <person name="Kallscheuer N."/>
            <person name="Luecker S."/>
            <person name="Lage O.M."/>
            <person name="Pohl T."/>
            <person name="Merkel B.J."/>
            <person name="Hornburger P."/>
            <person name="Mueller R.-W."/>
            <person name="Bruemmer F."/>
            <person name="Labrenz M."/>
            <person name="Spormann A.M."/>
            <person name="Op den Camp H."/>
            <person name="Overmann J."/>
            <person name="Amann R."/>
            <person name="Jetten M.S.M."/>
            <person name="Mascher T."/>
            <person name="Medema M.H."/>
            <person name="Devos D.P."/>
            <person name="Kaster A.-K."/>
            <person name="Ovreas L."/>
            <person name="Rohde M."/>
            <person name="Galperin M.Y."/>
            <person name="Jogler C."/>
        </authorList>
    </citation>
    <scope>NUCLEOTIDE SEQUENCE [LARGE SCALE GENOMIC DNA]</scope>
    <source>
        <strain evidence="9 10">Pla110</strain>
    </source>
</reference>
<dbReference type="SUPFAM" id="SSF53187">
    <property type="entry name" value="Zn-dependent exopeptidases"/>
    <property type="match status" value="1"/>
</dbReference>
<dbReference type="SUPFAM" id="SSF101821">
    <property type="entry name" value="Aminopeptidase/glucanase lid domain"/>
    <property type="match status" value="1"/>
</dbReference>
<feature type="binding site" evidence="8">
    <location>
        <position position="232"/>
    </location>
    <ligand>
        <name>Zn(2+)</name>
        <dbReference type="ChEBI" id="CHEBI:29105"/>
        <label>1</label>
    </ligand>
</feature>
<evidence type="ECO:0000313" key="9">
    <source>
        <dbReference type="EMBL" id="QDU80550.1"/>
    </source>
</evidence>
<dbReference type="GO" id="GO:0006508">
    <property type="term" value="P:proteolysis"/>
    <property type="evidence" value="ECO:0007669"/>
    <property type="project" value="UniProtKB-KW"/>
</dbReference>
<dbReference type="EC" id="3.4.11.-" evidence="9"/>
<evidence type="ECO:0000256" key="3">
    <source>
        <dbReference type="ARBA" id="ARBA00022670"/>
    </source>
</evidence>
<keyword evidence="5 9" id="KW-0378">Hydrolase</keyword>
<evidence type="ECO:0000256" key="8">
    <source>
        <dbReference type="PIRSR" id="PIRSR001123-2"/>
    </source>
</evidence>
<protein>
    <submittedName>
        <fullName evidence="9">Aminopeptidase YsdC</fullName>
        <ecNumber evidence="9">3.4.11.-</ecNumber>
    </submittedName>
</protein>
<dbReference type="GO" id="GO:0004177">
    <property type="term" value="F:aminopeptidase activity"/>
    <property type="evidence" value="ECO:0007669"/>
    <property type="project" value="UniProtKB-UniRule"/>
</dbReference>
<keyword evidence="3" id="KW-0645">Protease</keyword>
<comment type="cofactor">
    <cofactor evidence="8">
        <name>a divalent metal cation</name>
        <dbReference type="ChEBI" id="CHEBI:60240"/>
    </cofactor>
    <text evidence="8">Binds 2 divalent metal cations per subunit.</text>
</comment>
<dbReference type="AlphaFoldDB" id="A0A518CMV2"/>
<evidence type="ECO:0000256" key="2">
    <source>
        <dbReference type="ARBA" id="ARBA00022438"/>
    </source>
</evidence>
<keyword evidence="10" id="KW-1185">Reference proteome</keyword>
<evidence type="ECO:0000256" key="5">
    <source>
        <dbReference type="ARBA" id="ARBA00022801"/>
    </source>
</evidence>